<organism evidence="3 4">
    <name type="scientific">Necator americanus</name>
    <name type="common">Human hookworm</name>
    <dbReference type="NCBI Taxonomy" id="51031"/>
    <lineage>
        <taxon>Eukaryota</taxon>
        <taxon>Metazoa</taxon>
        <taxon>Ecdysozoa</taxon>
        <taxon>Nematoda</taxon>
        <taxon>Chromadorea</taxon>
        <taxon>Rhabditida</taxon>
        <taxon>Rhabditina</taxon>
        <taxon>Rhabditomorpha</taxon>
        <taxon>Strongyloidea</taxon>
        <taxon>Ancylostomatidae</taxon>
        <taxon>Bunostominae</taxon>
        <taxon>Necator</taxon>
    </lineage>
</organism>
<sequence>MLGYADNEMKNQKKTTTTTTTTTTKKKKTWLHNLYVVYGLRPLHTLSIATWQITISSIAASLSLFPRYQMWKIMPESEGEVYATSLSHL</sequence>
<gene>
    <name evidence="3" type="primary">Necator_chrI.g828</name>
    <name evidence="3" type="ORF">RB195_004705</name>
</gene>
<evidence type="ECO:0000313" key="4">
    <source>
        <dbReference type="Proteomes" id="UP001303046"/>
    </source>
</evidence>
<evidence type="ECO:0000256" key="2">
    <source>
        <dbReference type="SAM" id="Phobius"/>
    </source>
</evidence>
<name>A0ABR1BJB9_NECAM</name>
<accession>A0ABR1BJB9</accession>
<evidence type="ECO:0000313" key="3">
    <source>
        <dbReference type="EMBL" id="KAK6726538.1"/>
    </source>
</evidence>
<feature type="region of interest" description="Disordered" evidence="1">
    <location>
        <begin position="1"/>
        <end position="25"/>
    </location>
</feature>
<keyword evidence="2" id="KW-0472">Membrane</keyword>
<keyword evidence="2" id="KW-0812">Transmembrane</keyword>
<feature type="transmembrane region" description="Helical" evidence="2">
    <location>
        <begin position="43"/>
        <end position="65"/>
    </location>
</feature>
<keyword evidence="2" id="KW-1133">Transmembrane helix</keyword>
<protein>
    <submittedName>
        <fullName evidence="3">Uncharacterized protein</fullName>
    </submittedName>
</protein>
<dbReference type="EMBL" id="JAVFWL010000001">
    <property type="protein sequence ID" value="KAK6726538.1"/>
    <property type="molecule type" value="Genomic_DNA"/>
</dbReference>
<proteinExistence type="predicted"/>
<comment type="caution">
    <text evidence="3">The sequence shown here is derived from an EMBL/GenBank/DDBJ whole genome shotgun (WGS) entry which is preliminary data.</text>
</comment>
<dbReference type="Proteomes" id="UP001303046">
    <property type="component" value="Unassembled WGS sequence"/>
</dbReference>
<keyword evidence="4" id="KW-1185">Reference proteome</keyword>
<evidence type="ECO:0000256" key="1">
    <source>
        <dbReference type="SAM" id="MobiDB-lite"/>
    </source>
</evidence>
<feature type="compositionally biased region" description="Low complexity" evidence="1">
    <location>
        <begin position="14"/>
        <end position="23"/>
    </location>
</feature>
<reference evidence="3 4" key="1">
    <citation type="submission" date="2023-08" db="EMBL/GenBank/DDBJ databases">
        <title>A Necator americanus chromosomal reference genome.</title>
        <authorList>
            <person name="Ilik V."/>
            <person name="Petrzelkova K.J."/>
            <person name="Pardy F."/>
            <person name="Fuh T."/>
            <person name="Niatou-Singa F.S."/>
            <person name="Gouil Q."/>
            <person name="Baker L."/>
            <person name="Ritchie M.E."/>
            <person name="Jex A.R."/>
            <person name="Gazzola D."/>
            <person name="Li H."/>
            <person name="Toshio Fujiwara R."/>
            <person name="Zhan B."/>
            <person name="Aroian R.V."/>
            <person name="Pafco B."/>
            <person name="Schwarz E.M."/>
        </authorList>
    </citation>
    <scope>NUCLEOTIDE SEQUENCE [LARGE SCALE GENOMIC DNA]</scope>
    <source>
        <strain evidence="3 4">Aroian</strain>
        <tissue evidence="3">Whole animal</tissue>
    </source>
</reference>